<dbReference type="STRING" id="1890364.A0A2P6MP56"/>
<feature type="transmembrane region" description="Helical" evidence="5">
    <location>
        <begin position="40"/>
        <end position="57"/>
    </location>
</feature>
<organism evidence="6 7">
    <name type="scientific">Planoprotostelium fungivorum</name>
    <dbReference type="NCBI Taxonomy" id="1890364"/>
    <lineage>
        <taxon>Eukaryota</taxon>
        <taxon>Amoebozoa</taxon>
        <taxon>Evosea</taxon>
        <taxon>Variosea</taxon>
        <taxon>Cavosteliida</taxon>
        <taxon>Cavosteliaceae</taxon>
        <taxon>Planoprotostelium</taxon>
    </lineage>
</organism>
<comment type="caution">
    <text evidence="6">The sequence shown here is derived from an EMBL/GenBank/DDBJ whole genome shotgun (WGS) entry which is preliminary data.</text>
</comment>
<dbReference type="InterPro" id="IPR003689">
    <property type="entry name" value="ZIP"/>
</dbReference>
<keyword evidence="2 5" id="KW-0812">Transmembrane</keyword>
<dbReference type="InParanoid" id="A0A2P6MP56"/>
<feature type="transmembrane region" description="Helical" evidence="5">
    <location>
        <begin position="131"/>
        <end position="154"/>
    </location>
</feature>
<reference evidence="6 7" key="1">
    <citation type="journal article" date="2018" name="Genome Biol. Evol.">
        <title>Multiple Roots of Fruiting Body Formation in Amoebozoa.</title>
        <authorList>
            <person name="Hillmann F."/>
            <person name="Forbes G."/>
            <person name="Novohradska S."/>
            <person name="Ferling I."/>
            <person name="Riege K."/>
            <person name="Groth M."/>
            <person name="Westermann M."/>
            <person name="Marz M."/>
            <person name="Spaller T."/>
            <person name="Winckler T."/>
            <person name="Schaap P."/>
            <person name="Glockner G."/>
        </authorList>
    </citation>
    <scope>NUCLEOTIDE SEQUENCE [LARGE SCALE GENOMIC DNA]</scope>
    <source>
        <strain evidence="6 7">Jena</strain>
    </source>
</reference>
<dbReference type="GO" id="GO:0016020">
    <property type="term" value="C:membrane"/>
    <property type="evidence" value="ECO:0007669"/>
    <property type="project" value="UniProtKB-SubCell"/>
</dbReference>
<evidence type="ECO:0000256" key="3">
    <source>
        <dbReference type="ARBA" id="ARBA00022989"/>
    </source>
</evidence>
<sequence>MQGGFWSAIALTTISGLSTSIGGAVVLMGGNPSTRSLGHMLSFASGVMLEISFIDMLPEAVSSIGFFEANLYFFVGMLLCGSMVYLIPEEDLSKLAGGKTKDQEKEGSLLRAGMITALGISLHNFPEGIAVYLSCLRGIGMGLPLAIAISIHNIPEGMAVAVPIYAATKDRWQAFKWCTLSGLCEPVGALIAGVFLTSILTEHMVQCSLAMVAGVMVFLCLKELLPTTLKYIDAGEAVISHMVGMFIIFISVHLLSDISGGQI</sequence>
<protein>
    <recommendedName>
        <fullName evidence="8">Zinc/iron permease</fullName>
    </recommendedName>
</protein>
<feature type="transmembrane region" description="Helical" evidence="5">
    <location>
        <begin position="69"/>
        <end position="87"/>
    </location>
</feature>
<feature type="transmembrane region" description="Helical" evidence="5">
    <location>
        <begin position="174"/>
        <end position="197"/>
    </location>
</feature>
<dbReference type="PANTHER" id="PTHR11040">
    <property type="entry name" value="ZINC/IRON TRANSPORTER"/>
    <property type="match status" value="1"/>
</dbReference>
<gene>
    <name evidence="6" type="ORF">PROFUN_02502</name>
</gene>
<dbReference type="Pfam" id="PF02535">
    <property type="entry name" value="Zip"/>
    <property type="match status" value="1"/>
</dbReference>
<dbReference type="NCBIfam" id="NF003243">
    <property type="entry name" value="PRK04201.1"/>
    <property type="match status" value="1"/>
</dbReference>
<feature type="transmembrane region" description="Helical" evidence="5">
    <location>
        <begin position="6"/>
        <end position="28"/>
    </location>
</feature>
<dbReference type="AlphaFoldDB" id="A0A2P6MP56"/>
<name>A0A2P6MP56_9EUKA</name>
<keyword evidence="7" id="KW-1185">Reference proteome</keyword>
<accession>A0A2P6MP56</accession>
<evidence type="ECO:0000256" key="5">
    <source>
        <dbReference type="SAM" id="Phobius"/>
    </source>
</evidence>
<proteinExistence type="predicted"/>
<evidence type="ECO:0000313" key="6">
    <source>
        <dbReference type="EMBL" id="PRP73493.1"/>
    </source>
</evidence>
<keyword evidence="3 5" id="KW-1133">Transmembrane helix</keyword>
<evidence type="ECO:0000256" key="1">
    <source>
        <dbReference type="ARBA" id="ARBA00004141"/>
    </source>
</evidence>
<dbReference type="PANTHER" id="PTHR11040:SF210">
    <property type="entry name" value="ZINC-REGULATED TRANSPORTER 3"/>
    <property type="match status" value="1"/>
</dbReference>
<dbReference type="FunCoup" id="A0A2P6MP56">
    <property type="interactions" value="32"/>
</dbReference>
<feature type="transmembrane region" description="Helical" evidence="5">
    <location>
        <begin position="203"/>
        <end position="225"/>
    </location>
</feature>
<dbReference type="GO" id="GO:0005385">
    <property type="term" value="F:zinc ion transmembrane transporter activity"/>
    <property type="evidence" value="ECO:0007669"/>
    <property type="project" value="TreeGrafter"/>
</dbReference>
<evidence type="ECO:0000256" key="2">
    <source>
        <dbReference type="ARBA" id="ARBA00022692"/>
    </source>
</evidence>
<evidence type="ECO:0000313" key="7">
    <source>
        <dbReference type="Proteomes" id="UP000241769"/>
    </source>
</evidence>
<keyword evidence="4 5" id="KW-0472">Membrane</keyword>
<dbReference type="EMBL" id="MDYQ01000599">
    <property type="protein sequence ID" value="PRP73493.1"/>
    <property type="molecule type" value="Genomic_DNA"/>
</dbReference>
<evidence type="ECO:0000256" key="4">
    <source>
        <dbReference type="ARBA" id="ARBA00023136"/>
    </source>
</evidence>
<dbReference type="Proteomes" id="UP000241769">
    <property type="component" value="Unassembled WGS sequence"/>
</dbReference>
<evidence type="ECO:0008006" key="8">
    <source>
        <dbReference type="Google" id="ProtNLM"/>
    </source>
</evidence>
<comment type="subcellular location">
    <subcellularLocation>
        <location evidence="1">Membrane</location>
        <topology evidence="1">Multi-pass membrane protein</topology>
    </subcellularLocation>
</comment>
<dbReference type="OrthoDB" id="262547at2759"/>
<feature type="transmembrane region" description="Helical" evidence="5">
    <location>
        <begin position="237"/>
        <end position="256"/>
    </location>
</feature>